<name>A0ABR7T812_HELCL</name>
<protein>
    <recommendedName>
        <fullName evidence="1">Transposase IS4-like domain-containing protein</fullName>
    </recommendedName>
</protein>
<dbReference type="EMBL" id="JACVHF010000026">
    <property type="protein sequence ID" value="MBC9786118.1"/>
    <property type="molecule type" value="Genomic_DNA"/>
</dbReference>
<dbReference type="PANTHER" id="PTHR35404">
    <property type="entry name" value="TRANSPOSASE OF TN10"/>
    <property type="match status" value="1"/>
</dbReference>
<evidence type="ECO:0000313" key="4">
    <source>
        <dbReference type="Proteomes" id="UP000617402"/>
    </source>
</evidence>
<sequence>MNLIAFTSFLVSQMIGIRKSQVKTLAALAFALFHTDNISVAAMGKAIQNMVADKHNIKRVDRFLGNPRLNVLSMAGALLHMICSKLSLNSRLLVALDWTDLHDDRHQTLVLALIVGSRETPVLWRTAVKTDLKDKMTQMEMDLVKDFRTIVPDGYRVIILADRGFAKVELFKVIRSSHFDFVIRLPKNNAFIFSDTYCGALNKFAISYNS</sequence>
<evidence type="ECO:0000313" key="3">
    <source>
        <dbReference type="EMBL" id="MBC9786118.1"/>
    </source>
</evidence>
<comment type="caution">
    <text evidence="2">The sequence shown here is derived from an EMBL/GenBank/DDBJ whole genome shotgun (WGS) entry which is preliminary data.</text>
</comment>
<feature type="domain" description="Transposase IS4-like" evidence="1">
    <location>
        <begin position="136"/>
        <end position="191"/>
    </location>
</feature>
<evidence type="ECO:0000259" key="1">
    <source>
        <dbReference type="Pfam" id="PF01609"/>
    </source>
</evidence>
<dbReference type="SUPFAM" id="SSF53098">
    <property type="entry name" value="Ribonuclease H-like"/>
    <property type="match status" value="1"/>
</dbReference>
<keyword evidence="4" id="KW-1185">Reference proteome</keyword>
<gene>
    <name evidence="2" type="ORF">H1S01_16730</name>
    <name evidence="3" type="ORF">H1S01_16745</name>
</gene>
<dbReference type="EMBL" id="JACVHF010000026">
    <property type="protein sequence ID" value="MBC9786115.1"/>
    <property type="molecule type" value="Genomic_DNA"/>
</dbReference>
<dbReference type="InterPro" id="IPR012337">
    <property type="entry name" value="RNaseH-like_sf"/>
</dbReference>
<dbReference type="Proteomes" id="UP000617402">
    <property type="component" value="Unassembled WGS sequence"/>
</dbReference>
<dbReference type="PANTHER" id="PTHR35404:SF8">
    <property type="entry name" value="TRANSPOSASE OF TN10"/>
    <property type="match status" value="1"/>
</dbReference>
<evidence type="ECO:0000313" key="2">
    <source>
        <dbReference type="EMBL" id="MBC9786115.1"/>
    </source>
</evidence>
<reference evidence="2 4" key="1">
    <citation type="submission" date="2020-07" db="EMBL/GenBank/DDBJ databases">
        <title>Draft whole-genome sequence of Heliobacterium chlorum DSM 3682, type strain.</title>
        <authorList>
            <person name="Kyndt J.A."/>
            <person name="Meyer T.E."/>
            <person name="Imhoff J.F."/>
        </authorList>
    </citation>
    <scope>NUCLEOTIDE SEQUENCE [LARGE SCALE GENOMIC DNA]</scope>
    <source>
        <strain evidence="2 4">DSM 3682</strain>
    </source>
</reference>
<proteinExistence type="predicted"/>
<accession>A0ABR7T812</accession>
<dbReference type="InterPro" id="IPR002559">
    <property type="entry name" value="Transposase_11"/>
</dbReference>
<dbReference type="RefSeq" id="WP_188041544.1">
    <property type="nucleotide sequence ID" value="NZ_JACVHF010000026.1"/>
</dbReference>
<dbReference type="Pfam" id="PF01609">
    <property type="entry name" value="DDE_Tnp_1"/>
    <property type="match status" value="1"/>
</dbReference>
<organism evidence="2 4">
    <name type="scientific">Heliobacterium chlorum</name>
    <dbReference type="NCBI Taxonomy" id="2698"/>
    <lineage>
        <taxon>Bacteria</taxon>
        <taxon>Bacillati</taxon>
        <taxon>Bacillota</taxon>
        <taxon>Clostridia</taxon>
        <taxon>Eubacteriales</taxon>
        <taxon>Heliobacteriaceae</taxon>
        <taxon>Heliobacterium</taxon>
    </lineage>
</organism>